<dbReference type="SUPFAM" id="SSF53474">
    <property type="entry name" value="alpha/beta-Hydrolases"/>
    <property type="match status" value="1"/>
</dbReference>
<comment type="similarity">
    <text evidence="1">Belongs to the peptidase S33 family. ABHD4/ABHD5 subfamily.</text>
</comment>
<evidence type="ECO:0000259" key="2">
    <source>
        <dbReference type="Pfam" id="PF00561"/>
    </source>
</evidence>
<dbReference type="PRINTS" id="PR00111">
    <property type="entry name" value="ABHYDROLASE"/>
</dbReference>
<dbReference type="GO" id="GO:0055088">
    <property type="term" value="P:lipid homeostasis"/>
    <property type="evidence" value="ECO:0007669"/>
    <property type="project" value="TreeGrafter"/>
</dbReference>
<dbReference type="GO" id="GO:0052689">
    <property type="term" value="F:carboxylic ester hydrolase activity"/>
    <property type="evidence" value="ECO:0007669"/>
    <property type="project" value="TreeGrafter"/>
</dbReference>
<dbReference type="OrthoDB" id="430332at2759"/>
<reference evidence="3 4" key="1">
    <citation type="submission" date="2014-06" db="EMBL/GenBank/DDBJ databases">
        <authorList>
            <person name="Swart Estienne"/>
        </authorList>
    </citation>
    <scope>NUCLEOTIDE SEQUENCE [LARGE SCALE GENOMIC DNA]</scope>
    <source>
        <strain evidence="3 4">130c</strain>
    </source>
</reference>
<dbReference type="GO" id="GO:0042171">
    <property type="term" value="F:lysophosphatidic acid acyltransferase activity"/>
    <property type="evidence" value="ECO:0007669"/>
    <property type="project" value="TreeGrafter"/>
</dbReference>
<organism evidence="3 4">
    <name type="scientific">Stylonychia lemnae</name>
    <name type="common">Ciliate</name>
    <dbReference type="NCBI Taxonomy" id="5949"/>
    <lineage>
        <taxon>Eukaryota</taxon>
        <taxon>Sar</taxon>
        <taxon>Alveolata</taxon>
        <taxon>Ciliophora</taxon>
        <taxon>Intramacronucleata</taxon>
        <taxon>Spirotrichea</taxon>
        <taxon>Stichotrichia</taxon>
        <taxon>Sporadotrichida</taxon>
        <taxon>Oxytrichidae</taxon>
        <taxon>Stylonychinae</taxon>
        <taxon>Stylonychia</taxon>
    </lineage>
</organism>
<dbReference type="FunCoup" id="A0A077ZTG3">
    <property type="interactions" value="12"/>
</dbReference>
<dbReference type="InterPro" id="IPR000073">
    <property type="entry name" value="AB_hydrolase_1"/>
</dbReference>
<evidence type="ECO:0000313" key="3">
    <source>
        <dbReference type="EMBL" id="CDW71751.1"/>
    </source>
</evidence>
<evidence type="ECO:0000313" key="4">
    <source>
        <dbReference type="Proteomes" id="UP000039865"/>
    </source>
</evidence>
<dbReference type="OMA" id="YVWTIAF"/>
<dbReference type="InterPro" id="IPR029058">
    <property type="entry name" value="AB_hydrolase_fold"/>
</dbReference>
<dbReference type="AlphaFoldDB" id="A0A077ZTG3"/>
<sequence>MGNKINLQIANDLQTQIVTKLTGLTLNENIHILNIRLEEEKNDYLNTIVVDKTKDHNNEKQTMVILHGYGAAATVFYRVFKGLGENFRLLIVDLYGFGQSTRIKAEKTKLKKNIEASENYFTEPIEQWRQQMGINEKFILVGHSFGGYVASAYALKYPQNIQKLMLLSPAGFSKFSQQGNSDALNQNQSGSFINRKLAQSAEYFWNKDISAFDLFRKLGFAFTAKFVDSFLKQNSPDISKEEKKLMKQYLTQIFLFPSSGEYAVNQLIHANGQTRDCLLTRIEQIRHQVPITFVYGDTDWMHGQKEVRDRDHRVQSRKPQNL</sequence>
<gene>
    <name evidence="3" type="primary">Contig10948.g11703</name>
    <name evidence="3" type="ORF">STYLEM_700</name>
</gene>
<dbReference type="GO" id="GO:0006654">
    <property type="term" value="P:phosphatidic acid biosynthetic process"/>
    <property type="evidence" value="ECO:0007669"/>
    <property type="project" value="TreeGrafter"/>
</dbReference>
<proteinExistence type="inferred from homology"/>
<dbReference type="Proteomes" id="UP000039865">
    <property type="component" value="Unassembled WGS sequence"/>
</dbReference>
<dbReference type="PANTHER" id="PTHR42886">
    <property type="entry name" value="RE40534P-RELATED"/>
    <property type="match status" value="1"/>
</dbReference>
<dbReference type="InParanoid" id="A0A077ZTG3"/>
<dbReference type="Gene3D" id="3.40.50.1820">
    <property type="entry name" value="alpha/beta hydrolase"/>
    <property type="match status" value="1"/>
</dbReference>
<dbReference type="EMBL" id="CCKQ01000660">
    <property type="protein sequence ID" value="CDW71751.1"/>
    <property type="molecule type" value="Genomic_DNA"/>
</dbReference>
<accession>A0A077ZTG3</accession>
<keyword evidence="4" id="KW-1185">Reference proteome</keyword>
<dbReference type="Pfam" id="PF00561">
    <property type="entry name" value="Abhydrolase_1"/>
    <property type="match status" value="1"/>
</dbReference>
<name>A0A077ZTG3_STYLE</name>
<evidence type="ECO:0000256" key="1">
    <source>
        <dbReference type="ARBA" id="ARBA00038097"/>
    </source>
</evidence>
<feature type="domain" description="AB hydrolase-1" evidence="2">
    <location>
        <begin position="62"/>
        <end position="302"/>
    </location>
</feature>
<dbReference type="PANTHER" id="PTHR42886:SF29">
    <property type="entry name" value="PUMMELIG, ISOFORM A"/>
    <property type="match status" value="1"/>
</dbReference>
<protein>
    <recommendedName>
        <fullName evidence="2">AB hydrolase-1 domain-containing protein</fullName>
    </recommendedName>
</protein>